<dbReference type="GO" id="GO:0005737">
    <property type="term" value="C:cytoplasm"/>
    <property type="evidence" value="ECO:0007669"/>
    <property type="project" value="TreeGrafter"/>
</dbReference>
<reference evidence="4" key="1">
    <citation type="submission" date="2015-12" db="EMBL/GenBank/DDBJ databases">
        <title>Comparative cell biology and evolution of annexins in diplomonads.</title>
        <authorList>
            <person name="Einarsson E."/>
            <person name="Astvaldsson A."/>
            <person name="Hultenby K."/>
            <person name="Andersson J.O."/>
            <person name="Svard S.G."/>
            <person name="Jerlstrom-Hultqvist J."/>
        </authorList>
    </citation>
    <scope>NUCLEOTIDE SEQUENCE</scope>
</reference>
<proteinExistence type="inferred from homology"/>
<evidence type="ECO:0000256" key="2">
    <source>
        <dbReference type="ARBA" id="ARBA00022737"/>
    </source>
</evidence>
<dbReference type="InterPro" id="IPR018502">
    <property type="entry name" value="Annexin_repeat"/>
</dbReference>
<dbReference type="Gene3D" id="1.10.220.10">
    <property type="entry name" value="Annexin"/>
    <property type="match status" value="4"/>
</dbReference>
<name>A0A142C659_SPIBA</name>
<accession>A0A142C659</accession>
<evidence type="ECO:0000313" key="4">
    <source>
        <dbReference type="EMBL" id="AMP46310.1"/>
    </source>
</evidence>
<dbReference type="PRINTS" id="PR00196">
    <property type="entry name" value="ANNEXIN"/>
</dbReference>
<dbReference type="EMBL" id="KU341429">
    <property type="protein sequence ID" value="AMP46310.1"/>
    <property type="molecule type" value="Genomic_DNA"/>
</dbReference>
<keyword evidence="3" id="KW-0041">Annexin</keyword>
<dbReference type="SMART" id="SM00335">
    <property type="entry name" value="ANX"/>
    <property type="match status" value="2"/>
</dbReference>
<dbReference type="GO" id="GO:0005509">
    <property type="term" value="F:calcium ion binding"/>
    <property type="evidence" value="ECO:0007669"/>
    <property type="project" value="InterPro"/>
</dbReference>
<dbReference type="PANTHER" id="PTHR10502:SF102">
    <property type="entry name" value="ANNEXIN B11"/>
    <property type="match status" value="1"/>
</dbReference>
<dbReference type="InterPro" id="IPR037104">
    <property type="entry name" value="Annexin_sf"/>
</dbReference>
<evidence type="ECO:0000256" key="3">
    <source>
        <dbReference type="ARBA" id="ARBA00023216"/>
    </source>
</evidence>
<dbReference type="GO" id="GO:0005544">
    <property type="term" value="F:calcium-dependent phospholipid binding"/>
    <property type="evidence" value="ECO:0007669"/>
    <property type="project" value="InterPro"/>
</dbReference>
<dbReference type="GO" id="GO:0005886">
    <property type="term" value="C:plasma membrane"/>
    <property type="evidence" value="ECO:0007669"/>
    <property type="project" value="TreeGrafter"/>
</dbReference>
<organism evidence="4">
    <name type="scientific">Spironucleus barkhanus</name>
    <dbReference type="NCBI Taxonomy" id="103874"/>
    <lineage>
        <taxon>Eukaryota</taxon>
        <taxon>Metamonada</taxon>
        <taxon>Diplomonadida</taxon>
        <taxon>Hexamitidae</taxon>
        <taxon>Hexamitinae</taxon>
        <taxon>Spironucleus</taxon>
    </lineage>
</organism>
<comment type="similarity">
    <text evidence="1">Belongs to the annexin family.</text>
</comment>
<dbReference type="PROSITE" id="PS51897">
    <property type="entry name" value="ANNEXIN_2"/>
    <property type="match status" value="2"/>
</dbReference>
<dbReference type="InterPro" id="IPR001464">
    <property type="entry name" value="Annexin"/>
</dbReference>
<dbReference type="GO" id="GO:0001786">
    <property type="term" value="F:phosphatidylserine binding"/>
    <property type="evidence" value="ECO:0007669"/>
    <property type="project" value="TreeGrafter"/>
</dbReference>
<dbReference type="SUPFAM" id="SSF47874">
    <property type="entry name" value="Annexin"/>
    <property type="match status" value="1"/>
</dbReference>
<evidence type="ECO:0000256" key="1">
    <source>
        <dbReference type="ARBA" id="ARBA00007831"/>
    </source>
</evidence>
<dbReference type="PANTHER" id="PTHR10502">
    <property type="entry name" value="ANNEXIN"/>
    <property type="match status" value="1"/>
</dbReference>
<sequence>MPQIVRYSELPVDQAKCESSANELNEAMQGRGNDKAKMIEITRLLNAEERFVCAKIFQEKYGKSLTTVLKEELSGDLEDFFVVCYSGFYSQWAEFVFESMKGKKHDQVLMAEALFLMTADDLKKVSAAFLVKYGVDMKEEVMTEVANTEYLPLFKSWFENNNIYGGNLDALVDYMLATLECGKEEFTKRVVNILTNCHSRIYRQVQEPFKQKSGKDFVEVLKKHYDAQTEKVYMECHYALLNQKEFVARQLMLSFKGAGTDEDKLMRVTQLYSDRLSGDVIKQAYQDFGDIEKSIKSELSGKSEDLVLALWGF</sequence>
<keyword evidence="2" id="KW-0677">Repeat</keyword>
<protein>
    <submittedName>
        <fullName evidence="4">Annexin 7</fullName>
    </submittedName>
</protein>
<dbReference type="AlphaFoldDB" id="A0A142C659"/>
<dbReference type="Pfam" id="PF00191">
    <property type="entry name" value="Annexin"/>
    <property type="match status" value="2"/>
</dbReference>